<evidence type="ECO:0000313" key="1">
    <source>
        <dbReference type="EMBL" id="VDP17784.1"/>
    </source>
</evidence>
<dbReference type="InterPro" id="IPR036691">
    <property type="entry name" value="Endo/exonu/phosph_ase_sf"/>
</dbReference>
<evidence type="ECO:0000313" key="2">
    <source>
        <dbReference type="Proteomes" id="UP000270296"/>
    </source>
</evidence>
<dbReference type="AlphaFoldDB" id="A0A183IY47"/>
<dbReference type="Gene3D" id="3.60.10.10">
    <property type="entry name" value="Endonuclease/exonuclease/phosphatase"/>
    <property type="match status" value="1"/>
</dbReference>
<name>A0A183IY47_9BILA</name>
<organism evidence="3">
    <name type="scientific">Soboliphyme baturini</name>
    <dbReference type="NCBI Taxonomy" id="241478"/>
    <lineage>
        <taxon>Eukaryota</taxon>
        <taxon>Metazoa</taxon>
        <taxon>Ecdysozoa</taxon>
        <taxon>Nematoda</taxon>
        <taxon>Enoplea</taxon>
        <taxon>Dorylaimia</taxon>
        <taxon>Dioctophymatida</taxon>
        <taxon>Dioctophymatoidea</taxon>
        <taxon>Soboliphymatidae</taxon>
        <taxon>Soboliphyme</taxon>
    </lineage>
</organism>
<dbReference type="OrthoDB" id="6253503at2759"/>
<protein>
    <submittedName>
        <fullName evidence="3">FLYWCH-type domain-containing protein</fullName>
    </submittedName>
</protein>
<accession>A0A183IY47</accession>
<dbReference type="WBParaSite" id="SBAD_0000885601-mRNA-1">
    <property type="protein sequence ID" value="SBAD_0000885601-mRNA-1"/>
    <property type="gene ID" value="SBAD_0000885601"/>
</dbReference>
<proteinExistence type="predicted"/>
<evidence type="ECO:0000313" key="3">
    <source>
        <dbReference type="WBParaSite" id="SBAD_0000885601-mRNA-1"/>
    </source>
</evidence>
<gene>
    <name evidence="1" type="ORF">SBAD_LOCUS8545</name>
</gene>
<sequence>MSRSLQEVEHALHEVSTKEPVVPTSDFEANVRAYIEKWKGVIRKNGPSNLKNNGKKLLRFCPNNVMCIVSTRNRSMHQYTWYREACAQKSMIDLIPISFDLRRPATDVLLKESQSCQAIIPCRWHPTL</sequence>
<dbReference type="Proteomes" id="UP000270296">
    <property type="component" value="Unassembled WGS sequence"/>
</dbReference>
<keyword evidence="2" id="KW-1185">Reference proteome</keyword>
<reference evidence="3" key="1">
    <citation type="submission" date="2016-06" db="UniProtKB">
        <authorList>
            <consortium name="WormBaseParasite"/>
        </authorList>
    </citation>
    <scope>IDENTIFICATION</scope>
</reference>
<dbReference type="EMBL" id="UZAM01011708">
    <property type="protein sequence ID" value="VDP17784.1"/>
    <property type="molecule type" value="Genomic_DNA"/>
</dbReference>
<reference evidence="1 2" key="2">
    <citation type="submission" date="2018-11" db="EMBL/GenBank/DDBJ databases">
        <authorList>
            <consortium name="Pathogen Informatics"/>
        </authorList>
    </citation>
    <scope>NUCLEOTIDE SEQUENCE [LARGE SCALE GENOMIC DNA]</scope>
</reference>